<keyword evidence="9" id="KW-0460">Magnesium</keyword>
<feature type="zinc finger region" description="CHC2-type" evidence="12">
    <location>
        <begin position="38"/>
        <end position="62"/>
    </location>
</feature>
<evidence type="ECO:0000256" key="5">
    <source>
        <dbReference type="ARBA" id="ARBA00022705"/>
    </source>
</evidence>
<dbReference type="InterPro" id="IPR036977">
    <property type="entry name" value="DNA_primase_Znf_CHC2"/>
</dbReference>
<comment type="caution">
    <text evidence="15">The sequence shown here is derived from an EMBL/GenBank/DDBJ whole genome shotgun (WGS) entry which is preliminary data.</text>
</comment>
<reference evidence="15 16" key="1">
    <citation type="submission" date="2019-12" db="EMBL/GenBank/DDBJ databases">
        <title>Genomic-based taxomic classification of the family Erythrobacteraceae.</title>
        <authorList>
            <person name="Xu L."/>
        </authorList>
    </citation>
    <scope>NUCLEOTIDE SEQUENCE [LARGE SCALE GENOMIC DNA]</scope>
    <source>
        <strain evidence="15 16">KCTC 42453</strain>
    </source>
</reference>
<dbReference type="GO" id="GO:1990077">
    <property type="term" value="C:primosome complex"/>
    <property type="evidence" value="ECO:0007669"/>
    <property type="project" value="UniProtKB-KW"/>
</dbReference>
<keyword evidence="10 12" id="KW-0238">DNA-binding</keyword>
<evidence type="ECO:0000256" key="9">
    <source>
        <dbReference type="ARBA" id="ARBA00022842"/>
    </source>
</evidence>
<keyword evidence="4 12" id="KW-0548">Nucleotidyltransferase</keyword>
<name>A0A845AVY8_9SPHN</name>
<proteinExistence type="inferred from homology"/>
<feature type="region of interest" description="Disordered" evidence="13">
    <location>
        <begin position="605"/>
        <end position="632"/>
    </location>
</feature>
<keyword evidence="3 12" id="KW-0808">Transferase</keyword>
<comment type="subunit">
    <text evidence="12">Monomer. Interacts with DnaB.</text>
</comment>
<keyword evidence="5 12" id="KW-0235">DNA replication</keyword>
<dbReference type="Pfam" id="PF01807">
    <property type="entry name" value="Zn_ribbon_DnaG"/>
    <property type="match status" value="1"/>
</dbReference>
<dbReference type="FunFam" id="3.90.580.10:FF:000001">
    <property type="entry name" value="DNA primase"/>
    <property type="match status" value="1"/>
</dbReference>
<dbReference type="SMART" id="SM00493">
    <property type="entry name" value="TOPRIM"/>
    <property type="match status" value="1"/>
</dbReference>
<feature type="region of interest" description="Disordered" evidence="13">
    <location>
        <begin position="423"/>
        <end position="456"/>
    </location>
</feature>
<dbReference type="PROSITE" id="PS50880">
    <property type="entry name" value="TOPRIM"/>
    <property type="match status" value="1"/>
</dbReference>
<evidence type="ECO:0000256" key="10">
    <source>
        <dbReference type="ARBA" id="ARBA00023125"/>
    </source>
</evidence>
<evidence type="ECO:0000256" key="13">
    <source>
        <dbReference type="SAM" id="MobiDB-lite"/>
    </source>
</evidence>
<comment type="catalytic activity">
    <reaction evidence="12">
        <text>ssDNA + n NTP = ssDNA/pppN(pN)n-1 hybrid + (n-1) diphosphate.</text>
        <dbReference type="EC" id="2.7.7.101"/>
    </reaction>
</comment>
<keyword evidence="1 12" id="KW-0240">DNA-directed RNA polymerase</keyword>
<dbReference type="InterPro" id="IPR013264">
    <property type="entry name" value="DNAG_N"/>
</dbReference>
<keyword evidence="11 12" id="KW-0804">Transcription</keyword>
<evidence type="ECO:0000313" key="16">
    <source>
        <dbReference type="Proteomes" id="UP000431922"/>
    </source>
</evidence>
<protein>
    <recommendedName>
        <fullName evidence="12">DNA primase</fullName>
        <ecNumber evidence="12">2.7.7.101</ecNumber>
    </recommendedName>
</protein>
<dbReference type="GO" id="GO:0003677">
    <property type="term" value="F:DNA binding"/>
    <property type="evidence" value="ECO:0007669"/>
    <property type="project" value="UniProtKB-KW"/>
</dbReference>
<keyword evidence="7 12" id="KW-0863">Zinc-finger</keyword>
<evidence type="ECO:0000256" key="1">
    <source>
        <dbReference type="ARBA" id="ARBA00022478"/>
    </source>
</evidence>
<keyword evidence="2 12" id="KW-0639">Primosome</keyword>
<comment type="function">
    <text evidence="12">RNA polymerase that catalyzes the synthesis of short RNA molecules used as primers for DNA polymerase during DNA replication.</text>
</comment>
<dbReference type="InterPro" id="IPR030846">
    <property type="entry name" value="DnaG_bac"/>
</dbReference>
<feature type="domain" description="Toprim" evidence="14">
    <location>
        <begin position="255"/>
        <end position="341"/>
    </location>
</feature>
<dbReference type="AlphaFoldDB" id="A0A845AVY8"/>
<dbReference type="InterPro" id="IPR002694">
    <property type="entry name" value="Znf_CHC2"/>
</dbReference>
<dbReference type="GO" id="GO:0005737">
    <property type="term" value="C:cytoplasm"/>
    <property type="evidence" value="ECO:0007669"/>
    <property type="project" value="TreeGrafter"/>
</dbReference>
<dbReference type="RefSeq" id="WP_160755294.1">
    <property type="nucleotide sequence ID" value="NZ_WTYL01000001.1"/>
</dbReference>
<evidence type="ECO:0000256" key="3">
    <source>
        <dbReference type="ARBA" id="ARBA00022679"/>
    </source>
</evidence>
<dbReference type="FunFam" id="3.40.1360.10:FF:000002">
    <property type="entry name" value="DNA primase"/>
    <property type="match status" value="1"/>
</dbReference>
<organism evidence="15 16">
    <name type="scientific">Allopontixanthobacter sediminis</name>
    <dbReference type="NCBI Taxonomy" id="1689985"/>
    <lineage>
        <taxon>Bacteria</taxon>
        <taxon>Pseudomonadati</taxon>
        <taxon>Pseudomonadota</taxon>
        <taxon>Alphaproteobacteria</taxon>
        <taxon>Sphingomonadales</taxon>
        <taxon>Erythrobacteraceae</taxon>
        <taxon>Allopontixanthobacter</taxon>
    </lineage>
</organism>
<evidence type="ECO:0000313" key="15">
    <source>
        <dbReference type="EMBL" id="MXP43713.1"/>
    </source>
</evidence>
<evidence type="ECO:0000256" key="4">
    <source>
        <dbReference type="ARBA" id="ARBA00022695"/>
    </source>
</evidence>
<dbReference type="GO" id="GO:0006269">
    <property type="term" value="P:DNA replication, synthesis of primer"/>
    <property type="evidence" value="ECO:0007669"/>
    <property type="project" value="UniProtKB-UniRule"/>
</dbReference>
<dbReference type="Pfam" id="PF13662">
    <property type="entry name" value="Toprim_4"/>
    <property type="match status" value="1"/>
</dbReference>
<dbReference type="EMBL" id="WTYL01000001">
    <property type="protein sequence ID" value="MXP43713.1"/>
    <property type="molecule type" value="Genomic_DNA"/>
</dbReference>
<gene>
    <name evidence="12" type="primary">dnaG</name>
    <name evidence="15" type="ORF">GRI65_04480</name>
</gene>
<dbReference type="InterPro" id="IPR006171">
    <property type="entry name" value="TOPRIM_dom"/>
</dbReference>
<keyword evidence="6 12" id="KW-0479">Metal-binding</keyword>
<dbReference type="OrthoDB" id="9803773at2"/>
<dbReference type="HAMAP" id="MF_00974">
    <property type="entry name" value="DNA_primase_DnaG"/>
    <property type="match status" value="1"/>
</dbReference>
<keyword evidence="8 12" id="KW-0862">Zinc</keyword>
<comment type="similarity">
    <text evidence="12">Belongs to the DnaG primase family.</text>
</comment>
<comment type="domain">
    <text evidence="12">Contains an N-terminal zinc-binding domain, a central core domain that contains the primase activity, and a C-terminal DnaB-binding domain.</text>
</comment>
<dbReference type="Pfam" id="PF08275">
    <property type="entry name" value="DNAG_N"/>
    <property type="match status" value="1"/>
</dbReference>
<dbReference type="EC" id="2.7.7.101" evidence="12"/>
<evidence type="ECO:0000259" key="14">
    <source>
        <dbReference type="PROSITE" id="PS50880"/>
    </source>
</evidence>
<dbReference type="Gene3D" id="3.40.1360.10">
    <property type="match status" value="1"/>
</dbReference>
<dbReference type="InterPro" id="IPR050219">
    <property type="entry name" value="DnaG_primase"/>
</dbReference>
<dbReference type="NCBIfam" id="TIGR01391">
    <property type="entry name" value="dnaG"/>
    <property type="match status" value="1"/>
</dbReference>
<dbReference type="InterPro" id="IPR037068">
    <property type="entry name" value="DNA_primase_core_N_sf"/>
</dbReference>
<dbReference type="GO" id="GO:0008270">
    <property type="term" value="F:zinc ion binding"/>
    <property type="evidence" value="ECO:0007669"/>
    <property type="project" value="UniProtKB-UniRule"/>
</dbReference>
<evidence type="ECO:0000256" key="12">
    <source>
        <dbReference type="HAMAP-Rule" id="MF_00974"/>
    </source>
</evidence>
<evidence type="ECO:0000256" key="6">
    <source>
        <dbReference type="ARBA" id="ARBA00022723"/>
    </source>
</evidence>
<dbReference type="SUPFAM" id="SSF56731">
    <property type="entry name" value="DNA primase core"/>
    <property type="match status" value="1"/>
</dbReference>
<sequence>MALSPQWLDELRARTTLSSLIMRTTKLQKAGHEWKACCPFHDEKSPSFTVSDQKGFYHCFGCGAHGDAIRWMTDQRGLEFMDAVKELAAEAGMEVPAADPRAAQRAEERAGLHDVMQAAQEWFEARLKSDEGTGARDYLKSRGFDAHTVTRFGFGYAPPERQALKAALERFGEPMLIEGGLRISVDDKDPYDRFRARLMLPIQDARGRVIAFGGRILEVDTKAPKYLNSPDTPLFDKGRTLYNLHRAGPASRQTGRVVVVEGYMDVIALAAAGIEDAVAPLGTALTESQIELLWRLVERPILCFDGDAAGQRAAMRAATRALPMLRPAHSLAIVTLPAGLDPDDLLKKHGRKALDDLLANPASLLETLWTYERDLQPLDSPEDKAGLKARLLAHVDTVQDTDIRALYKRELLEKFSTFAFPPRPHRAHRPAGQWKRGVPFKPVNPTITPDASNRLRRTSEGGARDELLSAVITALARFPDQVMRHAEALGRFAAHDPRAAPAIDMLIEAAETLEHGDKSPISVPAGTIAPPDNTRFAFLSQGIDPTAAREDLAEAISLLVERPALEAALAAATARFETDPEGAFAEQQRLLKRKLEFESRLGQMAGKRAARAAAHDSDIPSGPASADGKETD</sequence>
<dbReference type="GO" id="GO:0000428">
    <property type="term" value="C:DNA-directed RNA polymerase complex"/>
    <property type="evidence" value="ECO:0007669"/>
    <property type="project" value="UniProtKB-KW"/>
</dbReference>
<dbReference type="Gene3D" id="3.90.580.10">
    <property type="entry name" value="Zinc finger, CHC2-type domain"/>
    <property type="match status" value="1"/>
</dbReference>
<dbReference type="InterPro" id="IPR034151">
    <property type="entry name" value="TOPRIM_DnaG_bac"/>
</dbReference>
<dbReference type="Gene3D" id="3.90.980.10">
    <property type="entry name" value="DNA primase, catalytic core, N-terminal domain"/>
    <property type="match status" value="1"/>
</dbReference>
<accession>A0A845AVY8</accession>
<evidence type="ECO:0000256" key="11">
    <source>
        <dbReference type="ARBA" id="ARBA00023163"/>
    </source>
</evidence>
<dbReference type="InterPro" id="IPR006295">
    <property type="entry name" value="DNA_primase_DnaG"/>
</dbReference>
<dbReference type="CDD" id="cd03364">
    <property type="entry name" value="TOPRIM_DnaG_primases"/>
    <property type="match status" value="1"/>
</dbReference>
<comment type="cofactor">
    <cofactor evidence="12">
        <name>Zn(2+)</name>
        <dbReference type="ChEBI" id="CHEBI:29105"/>
    </cofactor>
    <text evidence="12">Binds 1 zinc ion per monomer.</text>
</comment>
<dbReference type="SUPFAM" id="SSF57783">
    <property type="entry name" value="Zinc beta-ribbon"/>
    <property type="match status" value="1"/>
</dbReference>
<evidence type="ECO:0000256" key="2">
    <source>
        <dbReference type="ARBA" id="ARBA00022515"/>
    </source>
</evidence>
<evidence type="ECO:0000256" key="8">
    <source>
        <dbReference type="ARBA" id="ARBA00022833"/>
    </source>
</evidence>
<dbReference type="SMART" id="SM00400">
    <property type="entry name" value="ZnF_CHCC"/>
    <property type="match status" value="1"/>
</dbReference>
<evidence type="ECO:0000256" key="7">
    <source>
        <dbReference type="ARBA" id="ARBA00022771"/>
    </source>
</evidence>
<dbReference type="Proteomes" id="UP000431922">
    <property type="component" value="Unassembled WGS sequence"/>
</dbReference>
<dbReference type="PANTHER" id="PTHR30313">
    <property type="entry name" value="DNA PRIMASE"/>
    <property type="match status" value="1"/>
</dbReference>
<dbReference type="GO" id="GO:0003899">
    <property type="term" value="F:DNA-directed RNA polymerase activity"/>
    <property type="evidence" value="ECO:0007669"/>
    <property type="project" value="UniProtKB-UniRule"/>
</dbReference>
<keyword evidence="16" id="KW-1185">Reference proteome</keyword>
<dbReference type="PANTHER" id="PTHR30313:SF2">
    <property type="entry name" value="DNA PRIMASE"/>
    <property type="match status" value="1"/>
</dbReference>